<keyword evidence="9" id="KW-0812">Transmembrane</keyword>
<evidence type="ECO:0000313" key="11">
    <source>
        <dbReference type="EMBL" id="CDO51871.1"/>
    </source>
</evidence>
<keyword evidence="3" id="KW-0677">Repeat</keyword>
<keyword evidence="6" id="KW-0539">Nucleus</keyword>
<evidence type="ECO:0000256" key="5">
    <source>
        <dbReference type="ARBA" id="ARBA00022833"/>
    </source>
</evidence>
<reference evidence="11" key="1">
    <citation type="submission" date="2014-03" db="EMBL/GenBank/DDBJ databases">
        <authorList>
            <person name="Casaregola S."/>
        </authorList>
    </citation>
    <scope>NUCLEOTIDE SEQUENCE [LARGE SCALE GENOMIC DNA]</scope>
    <source>
        <strain evidence="11">CLIB 918</strain>
    </source>
</reference>
<feature type="compositionally biased region" description="Polar residues" evidence="8">
    <location>
        <begin position="426"/>
        <end position="440"/>
    </location>
</feature>
<feature type="compositionally biased region" description="Low complexity" evidence="8">
    <location>
        <begin position="441"/>
        <end position="481"/>
    </location>
</feature>
<feature type="compositionally biased region" description="Low complexity" evidence="8">
    <location>
        <begin position="125"/>
        <end position="139"/>
    </location>
</feature>
<comment type="subcellular location">
    <subcellularLocation>
        <location evidence="1">Nucleus</location>
    </subcellularLocation>
</comment>
<name>A0A0J9X3U8_GEOCN</name>
<dbReference type="GO" id="GO:0000981">
    <property type="term" value="F:DNA-binding transcription factor activity, RNA polymerase II-specific"/>
    <property type="evidence" value="ECO:0007669"/>
    <property type="project" value="InterPro"/>
</dbReference>
<feature type="region of interest" description="Disordered" evidence="8">
    <location>
        <begin position="301"/>
        <end position="321"/>
    </location>
</feature>
<feature type="region of interest" description="Disordered" evidence="8">
    <location>
        <begin position="402"/>
        <end position="421"/>
    </location>
</feature>
<dbReference type="InterPro" id="IPR013087">
    <property type="entry name" value="Znf_C2H2_type"/>
</dbReference>
<evidence type="ECO:0000256" key="6">
    <source>
        <dbReference type="ARBA" id="ARBA00023242"/>
    </source>
</evidence>
<feature type="region of interest" description="Disordered" evidence="8">
    <location>
        <begin position="426"/>
        <end position="481"/>
    </location>
</feature>
<dbReference type="GO" id="GO:0000785">
    <property type="term" value="C:chromatin"/>
    <property type="evidence" value="ECO:0007669"/>
    <property type="project" value="TreeGrafter"/>
</dbReference>
<dbReference type="PROSITE" id="PS00028">
    <property type="entry name" value="ZINC_FINGER_C2H2_1"/>
    <property type="match status" value="2"/>
</dbReference>
<feature type="region of interest" description="Disordered" evidence="8">
    <location>
        <begin position="337"/>
        <end position="357"/>
    </location>
</feature>
<feature type="region of interest" description="Disordered" evidence="8">
    <location>
        <begin position="109"/>
        <end position="203"/>
    </location>
</feature>
<dbReference type="FunFam" id="3.30.160.60:FF:000446">
    <property type="entry name" value="Zinc finger protein"/>
    <property type="match status" value="1"/>
</dbReference>
<dbReference type="Proteomes" id="UP000242525">
    <property type="component" value="Unassembled WGS sequence"/>
</dbReference>
<evidence type="ECO:0000256" key="9">
    <source>
        <dbReference type="SAM" id="Phobius"/>
    </source>
</evidence>
<evidence type="ECO:0000313" key="12">
    <source>
        <dbReference type="Proteomes" id="UP000242525"/>
    </source>
</evidence>
<feature type="compositionally biased region" description="Polar residues" evidence="8">
    <location>
        <begin position="337"/>
        <end position="350"/>
    </location>
</feature>
<dbReference type="OrthoDB" id="6077919at2759"/>
<feature type="domain" description="C2H2-type" evidence="10">
    <location>
        <begin position="83"/>
        <end position="111"/>
    </location>
</feature>
<dbReference type="SMART" id="SM00355">
    <property type="entry name" value="ZnF_C2H2"/>
    <property type="match status" value="2"/>
</dbReference>
<keyword evidence="11" id="KW-0238">DNA-binding</keyword>
<keyword evidence="4 7" id="KW-0863">Zinc-finger</keyword>
<evidence type="ECO:0000256" key="2">
    <source>
        <dbReference type="ARBA" id="ARBA00022723"/>
    </source>
</evidence>
<keyword evidence="2" id="KW-0479">Metal-binding</keyword>
<organism evidence="11 12">
    <name type="scientific">Geotrichum candidum</name>
    <name type="common">Oospora lactis</name>
    <name type="synonym">Dipodascus geotrichum</name>
    <dbReference type="NCBI Taxonomy" id="1173061"/>
    <lineage>
        <taxon>Eukaryota</taxon>
        <taxon>Fungi</taxon>
        <taxon>Dikarya</taxon>
        <taxon>Ascomycota</taxon>
        <taxon>Saccharomycotina</taxon>
        <taxon>Dipodascomycetes</taxon>
        <taxon>Dipodascales</taxon>
        <taxon>Dipodascaceae</taxon>
        <taxon>Geotrichum</taxon>
    </lineage>
</organism>
<dbReference type="SUPFAM" id="SSF57667">
    <property type="entry name" value="beta-beta-alpha zinc fingers"/>
    <property type="match status" value="1"/>
</dbReference>
<keyword evidence="5" id="KW-0862">Zinc</keyword>
<evidence type="ECO:0000259" key="10">
    <source>
        <dbReference type="PROSITE" id="PS50157"/>
    </source>
</evidence>
<accession>A0A0J9X3U8</accession>
<feature type="region of interest" description="Disordered" evidence="8">
    <location>
        <begin position="1063"/>
        <end position="1083"/>
    </location>
</feature>
<keyword evidence="12" id="KW-1185">Reference proteome</keyword>
<evidence type="ECO:0000256" key="8">
    <source>
        <dbReference type="SAM" id="MobiDB-lite"/>
    </source>
</evidence>
<dbReference type="Pfam" id="PF00096">
    <property type="entry name" value="zf-C2H2"/>
    <property type="match status" value="1"/>
</dbReference>
<dbReference type="PANTHER" id="PTHR40626:SF13">
    <property type="entry name" value="RESPIRATION FACTOR 2-RELATED"/>
    <property type="match status" value="1"/>
</dbReference>
<proteinExistence type="predicted"/>
<feature type="transmembrane region" description="Helical" evidence="9">
    <location>
        <begin position="1104"/>
        <end position="1125"/>
    </location>
</feature>
<keyword evidence="9" id="KW-1133">Transmembrane helix</keyword>
<feature type="compositionally biased region" description="Polar residues" evidence="8">
    <location>
        <begin position="1063"/>
        <end position="1072"/>
    </location>
</feature>
<dbReference type="GO" id="GO:0008270">
    <property type="term" value="F:zinc ion binding"/>
    <property type="evidence" value="ECO:0007669"/>
    <property type="project" value="UniProtKB-KW"/>
</dbReference>
<dbReference type="STRING" id="1173061.A0A0J9X3U8"/>
<feature type="region of interest" description="Disordered" evidence="8">
    <location>
        <begin position="18"/>
        <end position="48"/>
    </location>
</feature>
<protein>
    <submittedName>
        <fullName evidence="11">Similar to Saccharomyces cerevisiae YML081W TDA9 DNA-binding protein, putative transcription factor</fullName>
    </submittedName>
</protein>
<gene>
    <name evidence="11" type="ORF">BN980_GECA02s02298g</name>
</gene>
<evidence type="ECO:0000256" key="3">
    <source>
        <dbReference type="ARBA" id="ARBA00022737"/>
    </source>
</evidence>
<dbReference type="GO" id="GO:0005634">
    <property type="term" value="C:nucleus"/>
    <property type="evidence" value="ECO:0007669"/>
    <property type="project" value="UniProtKB-SubCell"/>
</dbReference>
<evidence type="ECO:0000256" key="7">
    <source>
        <dbReference type="PROSITE-ProRule" id="PRU00042"/>
    </source>
</evidence>
<dbReference type="InterPro" id="IPR036236">
    <property type="entry name" value="Znf_C2H2_sf"/>
</dbReference>
<feature type="compositionally biased region" description="Polar residues" evidence="8">
    <location>
        <begin position="169"/>
        <end position="186"/>
    </location>
</feature>
<dbReference type="InterPro" id="IPR051059">
    <property type="entry name" value="VerF-like"/>
</dbReference>
<dbReference type="CDD" id="cd12148">
    <property type="entry name" value="fungal_TF_MHR"/>
    <property type="match status" value="1"/>
</dbReference>
<dbReference type="Gene3D" id="3.30.160.60">
    <property type="entry name" value="Classic Zinc Finger"/>
    <property type="match status" value="2"/>
</dbReference>
<feature type="compositionally biased region" description="Low complexity" evidence="8">
    <location>
        <begin position="405"/>
        <end position="419"/>
    </location>
</feature>
<dbReference type="GO" id="GO:0000978">
    <property type="term" value="F:RNA polymerase II cis-regulatory region sequence-specific DNA binding"/>
    <property type="evidence" value="ECO:0007669"/>
    <property type="project" value="InterPro"/>
</dbReference>
<evidence type="ECO:0000256" key="4">
    <source>
        <dbReference type="ARBA" id="ARBA00022771"/>
    </source>
</evidence>
<evidence type="ECO:0000256" key="1">
    <source>
        <dbReference type="ARBA" id="ARBA00004123"/>
    </source>
</evidence>
<sequence length="1141" mass="126732">MNVTNDNNIITLAHAVPSHGKKTQHHPPAGPNMPQPTQQIPPKSTIIKTDKPRPHICLTCTRSFARLEHLKRHERSHTKEKPFQCPVCERCFARRDLLLRHKQKLHASFPETPKVRATAKRKSVSAKGGSKGVAASASGTPQPATKQTALPPNPAPTNTNNGVNRPPSDISSSLSPVTSANSNDFSQFGDAVPIPDAGSSTADPALAQNTEQAKAARARRMRAASFSAASTTSYSTYKDIELMDAAPDGPSQVGFATPQLLPTSLYIDQDMPIDDLFNSSNSLFINPQLLDNFEENFFFGEGSGPTNNGPPADNTHLKSYSSTTVDSVRNNSIQSTTNQSFHSFDGSISPSMKPPTTGVDEDFPWLNSIKAEIPDPVNLNPSFVQNSGSPIQMLETLTGPLQSFQKQSQHNSPHPQQSPYDIQESFRQNSNPISPFFNDQNSNTSINNASINTTTNNPSSNASSEAYNNFNTSSNSNQGNSNNTFANTFNDTPNISTEMDFNNTLWDHDQTAMFPNNNRQNFQFEVKPHQITPTLRAHIISTLSTPTPFTSTQHPHLPSTPELQTYINAYITNFAPHLPFLHQTLEFTPENAPLALSMAAIGALHVFERTDSASIFEISRCCVHVYLESRRERKLDSKNNGQSEVTPLWLVQALLLGVVYGLFNDEPLANEIAVAQANAVISLAKSAGLHMPPRGFVSIPDANNSTIEDKWHYFVSVQERIRTMHVVHIVSCLLATGYNVVATLKNSDIRCGSPCDEDLWSAVTAQDWWNVLTKKESEGSLGNAIEGLDFADCLTRLISGNTLVGEIPQFTLLTLIYAIHLEIHERRLDYDRLNTQAISSFATDDQIRLEFNDHDGSASPSEIKEAKWLEMEKRRIEAMLRAWETTWSLSPHASLIPRNQEGSLMSDSIPMSSLAHVRLYLDLRKAKEYFWKRDFGSMGHELDILSAPVLYELQSGTRKQFNALLEAASYAADTISLWEKHSARWTLLTTASQTFIHNILALFDCGLIVSEFFNRLEKRGDANSWHEDEKQLVSRLRKIFFRVFDVLSSRYMDDNTDVLHNQQERVSTPSQLNGSSGGGNSNNGQDMFLQKDLQLPLSLMSLSAVSRILSTIYIWPFAVVMAQALKARMGQIREAKMRALY</sequence>
<feature type="domain" description="C2H2-type" evidence="10">
    <location>
        <begin position="55"/>
        <end position="82"/>
    </location>
</feature>
<dbReference type="EMBL" id="CCBN010000002">
    <property type="protein sequence ID" value="CDO51871.1"/>
    <property type="molecule type" value="Genomic_DNA"/>
</dbReference>
<dbReference type="AlphaFoldDB" id="A0A0J9X3U8"/>
<keyword evidence="9" id="KW-0472">Membrane</keyword>
<dbReference type="PANTHER" id="PTHR40626">
    <property type="entry name" value="MIP31509P"/>
    <property type="match status" value="1"/>
</dbReference>
<comment type="caution">
    <text evidence="11">The sequence shown here is derived from an EMBL/GenBank/DDBJ whole genome shotgun (WGS) entry which is preliminary data.</text>
</comment>
<dbReference type="PROSITE" id="PS50157">
    <property type="entry name" value="ZINC_FINGER_C2H2_2"/>
    <property type="match status" value="2"/>
</dbReference>